<gene>
    <name evidence="1" type="ORF">BGZ80_006276</name>
</gene>
<keyword evidence="2" id="KW-1185">Reference proteome</keyword>
<dbReference type="AlphaFoldDB" id="A0A9P6MI83"/>
<organism evidence="1 2">
    <name type="scientific">Entomortierella chlamydospora</name>
    <dbReference type="NCBI Taxonomy" id="101097"/>
    <lineage>
        <taxon>Eukaryota</taxon>
        <taxon>Fungi</taxon>
        <taxon>Fungi incertae sedis</taxon>
        <taxon>Mucoromycota</taxon>
        <taxon>Mortierellomycotina</taxon>
        <taxon>Mortierellomycetes</taxon>
        <taxon>Mortierellales</taxon>
        <taxon>Mortierellaceae</taxon>
        <taxon>Entomortierella</taxon>
    </lineage>
</organism>
<dbReference type="Proteomes" id="UP000703661">
    <property type="component" value="Unassembled WGS sequence"/>
</dbReference>
<dbReference type="EMBL" id="JAAAID010003096">
    <property type="protein sequence ID" value="KAG0000859.1"/>
    <property type="molecule type" value="Genomic_DNA"/>
</dbReference>
<feature type="non-terminal residue" evidence="1">
    <location>
        <position position="180"/>
    </location>
</feature>
<evidence type="ECO:0000313" key="1">
    <source>
        <dbReference type="EMBL" id="KAG0000859.1"/>
    </source>
</evidence>
<reference evidence="1" key="1">
    <citation type="journal article" date="2020" name="Fungal Divers.">
        <title>Resolving the Mortierellaceae phylogeny through synthesis of multi-gene phylogenetics and phylogenomics.</title>
        <authorList>
            <person name="Vandepol N."/>
            <person name="Liber J."/>
            <person name="Desiro A."/>
            <person name="Na H."/>
            <person name="Kennedy M."/>
            <person name="Barry K."/>
            <person name="Grigoriev I.V."/>
            <person name="Miller A.N."/>
            <person name="O'Donnell K."/>
            <person name="Stajich J.E."/>
            <person name="Bonito G."/>
        </authorList>
    </citation>
    <scope>NUCLEOTIDE SEQUENCE</scope>
    <source>
        <strain evidence="1">NRRL 2769</strain>
    </source>
</reference>
<comment type="caution">
    <text evidence="1">The sequence shown here is derived from an EMBL/GenBank/DDBJ whole genome shotgun (WGS) entry which is preliminary data.</text>
</comment>
<sequence length="180" mass="18802">MPYAECKDTSSMLVSQGELGGGITCKGMKTTMGLYFPNGYNGTLTNAYDFYRKEFYPCTQINEDYYVTTYACGGVQVDFAPDEPVTSTASTTSTTSTPVTTAVATSTAVTVNTTTVVPSTVVTTVVATSTTARSTVSTTIATPSPTSSCAAGAYGRKRGQGNPGQCCKTDDDCHQNCKNG</sequence>
<proteinExistence type="predicted"/>
<evidence type="ECO:0000313" key="2">
    <source>
        <dbReference type="Proteomes" id="UP000703661"/>
    </source>
</evidence>
<accession>A0A9P6MI83</accession>
<name>A0A9P6MI83_9FUNG</name>
<protein>
    <submittedName>
        <fullName evidence="1">Uncharacterized protein</fullName>
    </submittedName>
</protein>